<dbReference type="EMBL" id="FNDI01000001">
    <property type="protein sequence ID" value="SDG98962.1"/>
    <property type="molecule type" value="Genomic_DNA"/>
</dbReference>
<sequence length="202" mass="22561">MHVIKIDDEVYSLLQANAKPFVDTENSTLRRMLGLDRPTQGTRPDSTIAMRNTTVTAITGNAAMENNAGDASEKIGEKIPATDPTIDDLLAEIDAMPNPINRTKAPKADLLKLVRSGRLQDRELLYLVDYQNTRVKNYQASVDGKDLQFEGRTFSMSSLARELLQKEGYMSDSVRGPSHWAKANGTTITELWEDFLSKQRKS</sequence>
<organism evidence="1 2">
    <name type="scientific">Paraburkholderia steynii</name>
    <dbReference type="NCBI Taxonomy" id="1245441"/>
    <lineage>
        <taxon>Bacteria</taxon>
        <taxon>Pseudomonadati</taxon>
        <taxon>Pseudomonadota</taxon>
        <taxon>Betaproteobacteria</taxon>
        <taxon>Burkholderiales</taxon>
        <taxon>Burkholderiaceae</taxon>
        <taxon>Paraburkholderia</taxon>
    </lineage>
</organism>
<accession>A0A7Z7B0H0</accession>
<gene>
    <name evidence="1" type="ORF">SAMN04487926_101538</name>
</gene>
<proteinExistence type="predicted"/>
<name>A0A7Z7B0H0_9BURK</name>
<reference evidence="1" key="1">
    <citation type="submission" date="2016-10" db="EMBL/GenBank/DDBJ databases">
        <authorList>
            <person name="Varghese N."/>
            <person name="Submissions S."/>
        </authorList>
    </citation>
    <scope>NUCLEOTIDE SEQUENCE [LARGE SCALE GENOMIC DNA]</scope>
    <source>
        <strain evidence="1">YR281</strain>
    </source>
</reference>
<protein>
    <recommendedName>
        <fullName evidence="3">Negative modulator of initiation of replication SeqA N-terminal domain-containing protein</fullName>
    </recommendedName>
</protein>
<dbReference type="Gene3D" id="1.20.1380.10">
    <property type="entry name" value="Replication modulator SeqA, C-terminal DNA-binding domain"/>
    <property type="match status" value="1"/>
</dbReference>
<dbReference type="Proteomes" id="UP000198900">
    <property type="component" value="Unassembled WGS sequence"/>
</dbReference>
<evidence type="ECO:0000313" key="2">
    <source>
        <dbReference type="Proteomes" id="UP000198900"/>
    </source>
</evidence>
<comment type="caution">
    <text evidence="1">The sequence shown here is derived from an EMBL/GenBank/DDBJ whole genome shotgun (WGS) entry which is preliminary data.</text>
</comment>
<dbReference type="InterPro" id="IPR036835">
    <property type="entry name" value="SeqA_DNA-bd_C_sf"/>
</dbReference>
<dbReference type="AlphaFoldDB" id="A0A7Z7B0H0"/>
<evidence type="ECO:0000313" key="1">
    <source>
        <dbReference type="EMBL" id="SDG98962.1"/>
    </source>
</evidence>
<dbReference type="GO" id="GO:0003677">
    <property type="term" value="F:DNA binding"/>
    <property type="evidence" value="ECO:0007669"/>
    <property type="project" value="InterPro"/>
</dbReference>
<keyword evidence="2" id="KW-1185">Reference proteome</keyword>
<evidence type="ECO:0008006" key="3">
    <source>
        <dbReference type="Google" id="ProtNLM"/>
    </source>
</evidence>